<name>A0A4P7B045_ACIHA</name>
<reference evidence="1 2" key="1">
    <citation type="submission" date="2019-03" db="EMBL/GenBank/DDBJ databases">
        <title>Complete genome sequence of two outbreak-associated Acinetobacter haemolyticus strains.</title>
        <authorList>
            <person name="Bai L."/>
            <person name="Zhang S.-C."/>
            <person name="Deng Y."/>
            <person name="Song C.-C."/>
            <person name="Kang G.-B."/>
            <person name="Dong Y."/>
            <person name="Wang Y."/>
            <person name="Gao F."/>
            <person name="Huang H."/>
        </authorList>
    </citation>
    <scope>NUCLEOTIDE SEQUENCE [LARGE SCALE GENOMIC DNA]</scope>
    <source>
        <strain evidence="1 2">TJR01</strain>
    </source>
</reference>
<gene>
    <name evidence="1" type="ORF">AHTJR_00410</name>
</gene>
<accession>A0A4P7B045</accession>
<evidence type="ECO:0000313" key="2">
    <source>
        <dbReference type="Proteomes" id="UP000294395"/>
    </source>
</evidence>
<dbReference type="AlphaFoldDB" id="A0A4P7B045"/>
<sequence>MAFLIEGLNSNRNLSLDMCYPESFRNLDELIIIPEENLLVIKERWNGKSCDTFFNLQTLERTDPFKRYNQENGKAFHNAYYFNYKIHRKMPFSLIIHLV</sequence>
<dbReference type="Proteomes" id="UP000294395">
    <property type="component" value="Chromosome"/>
</dbReference>
<dbReference type="EMBL" id="CP038009">
    <property type="protein sequence ID" value="QBQ14842.1"/>
    <property type="molecule type" value="Genomic_DNA"/>
</dbReference>
<proteinExistence type="predicted"/>
<protein>
    <submittedName>
        <fullName evidence="1">Uncharacterized protein</fullName>
    </submittedName>
</protein>
<organism evidence="1 2">
    <name type="scientific">Acinetobacter haemolyticus</name>
    <dbReference type="NCBI Taxonomy" id="29430"/>
    <lineage>
        <taxon>Bacteria</taxon>
        <taxon>Pseudomonadati</taxon>
        <taxon>Pseudomonadota</taxon>
        <taxon>Gammaproteobacteria</taxon>
        <taxon>Moraxellales</taxon>
        <taxon>Moraxellaceae</taxon>
        <taxon>Acinetobacter</taxon>
    </lineage>
</organism>
<evidence type="ECO:0000313" key="1">
    <source>
        <dbReference type="EMBL" id="QBQ14842.1"/>
    </source>
</evidence>
<dbReference type="RefSeq" id="WP_008942111.1">
    <property type="nucleotide sequence ID" value="NZ_CP031991.1"/>
</dbReference>